<sequence length="194" mass="22019">MVWECEVRCCRYGVEVSLWCGGVVMVWRCRYGVDGVVMVCGGVVMGGWWSSLWCGDVVMVWRMCVCGVVMSLWVWRMCGVVWCGDVVMVLGNVWCGVVMSLWCGECVVWCGDVVMGVGNVWCGDVVMVWEMCGVKVRLMSLWCVCVWRSNPVYVVSNVCVYVWCLANKQICSDSPVKYENIEMRLYPCNGNIWL</sequence>
<reference evidence="2" key="1">
    <citation type="journal article" date="2020" name="bioRxiv">
        <title>Chromosome-level reference genome of the European wasp spider Argiope bruennichi: a resource for studies on range expansion and evolutionary adaptation.</title>
        <authorList>
            <person name="Sheffer M.M."/>
            <person name="Hoppe A."/>
            <person name="Krehenwinkel H."/>
            <person name="Uhl G."/>
            <person name="Kuss A.W."/>
            <person name="Jensen L."/>
            <person name="Jensen C."/>
            <person name="Gillespie R.G."/>
            <person name="Hoff K.J."/>
            <person name="Prost S."/>
        </authorList>
    </citation>
    <scope>NUCLEOTIDE SEQUENCE</scope>
</reference>
<accession>A0A8T0EGY5</accession>
<proteinExistence type="predicted"/>
<comment type="caution">
    <text evidence="2">The sequence shown here is derived from an EMBL/GenBank/DDBJ whole genome shotgun (WGS) entry which is preliminary data.</text>
</comment>
<evidence type="ECO:0000313" key="3">
    <source>
        <dbReference type="Proteomes" id="UP000807504"/>
    </source>
</evidence>
<dbReference type="AlphaFoldDB" id="A0A8T0EGY5"/>
<name>A0A8T0EGY5_ARGBR</name>
<reference evidence="2" key="2">
    <citation type="submission" date="2020-06" db="EMBL/GenBank/DDBJ databases">
        <authorList>
            <person name="Sheffer M."/>
        </authorList>
    </citation>
    <scope>NUCLEOTIDE SEQUENCE</scope>
</reference>
<keyword evidence="1" id="KW-0472">Membrane</keyword>
<keyword evidence="1" id="KW-0812">Transmembrane</keyword>
<protein>
    <submittedName>
        <fullName evidence="2">Uncharacterized protein</fullName>
    </submittedName>
</protein>
<dbReference type="Proteomes" id="UP000807504">
    <property type="component" value="Unassembled WGS sequence"/>
</dbReference>
<dbReference type="EMBL" id="JABXBU010002228">
    <property type="protein sequence ID" value="KAF8771910.1"/>
    <property type="molecule type" value="Genomic_DNA"/>
</dbReference>
<feature type="transmembrane region" description="Helical" evidence="1">
    <location>
        <begin position="82"/>
        <end position="102"/>
    </location>
</feature>
<organism evidence="2 3">
    <name type="scientific">Argiope bruennichi</name>
    <name type="common">Wasp spider</name>
    <name type="synonym">Aranea bruennichi</name>
    <dbReference type="NCBI Taxonomy" id="94029"/>
    <lineage>
        <taxon>Eukaryota</taxon>
        <taxon>Metazoa</taxon>
        <taxon>Ecdysozoa</taxon>
        <taxon>Arthropoda</taxon>
        <taxon>Chelicerata</taxon>
        <taxon>Arachnida</taxon>
        <taxon>Araneae</taxon>
        <taxon>Araneomorphae</taxon>
        <taxon>Entelegynae</taxon>
        <taxon>Araneoidea</taxon>
        <taxon>Araneidae</taxon>
        <taxon>Argiope</taxon>
    </lineage>
</organism>
<evidence type="ECO:0000256" key="1">
    <source>
        <dbReference type="SAM" id="Phobius"/>
    </source>
</evidence>
<evidence type="ECO:0000313" key="2">
    <source>
        <dbReference type="EMBL" id="KAF8771910.1"/>
    </source>
</evidence>
<feature type="transmembrane region" description="Helical" evidence="1">
    <location>
        <begin position="31"/>
        <end position="51"/>
    </location>
</feature>
<feature type="transmembrane region" description="Helical" evidence="1">
    <location>
        <begin position="57"/>
        <end position="75"/>
    </location>
</feature>
<keyword evidence="3" id="KW-1185">Reference proteome</keyword>
<keyword evidence="1" id="KW-1133">Transmembrane helix</keyword>
<gene>
    <name evidence="2" type="ORF">HNY73_019275</name>
</gene>